<dbReference type="GO" id="GO:0008270">
    <property type="term" value="F:zinc ion binding"/>
    <property type="evidence" value="ECO:0007669"/>
    <property type="project" value="UniProtKB-KW"/>
</dbReference>
<dbReference type="OrthoDB" id="6105938at2759"/>
<organism evidence="6 7">
    <name type="scientific">Scleroderma citrinum Foug A</name>
    <dbReference type="NCBI Taxonomy" id="1036808"/>
    <lineage>
        <taxon>Eukaryota</taxon>
        <taxon>Fungi</taxon>
        <taxon>Dikarya</taxon>
        <taxon>Basidiomycota</taxon>
        <taxon>Agaricomycotina</taxon>
        <taxon>Agaricomycetes</taxon>
        <taxon>Agaricomycetidae</taxon>
        <taxon>Boletales</taxon>
        <taxon>Sclerodermatineae</taxon>
        <taxon>Sclerodermataceae</taxon>
        <taxon>Scleroderma</taxon>
    </lineage>
</organism>
<evidence type="ECO:0000259" key="5">
    <source>
        <dbReference type="PROSITE" id="PS50089"/>
    </source>
</evidence>
<dbReference type="InterPro" id="IPR013083">
    <property type="entry name" value="Znf_RING/FYVE/PHD"/>
</dbReference>
<dbReference type="InParanoid" id="A0A0C2ZAS0"/>
<keyword evidence="7" id="KW-1185">Reference proteome</keyword>
<dbReference type="Gene3D" id="3.30.40.10">
    <property type="entry name" value="Zinc/RING finger domain, C3HC4 (zinc finger)"/>
    <property type="match status" value="1"/>
</dbReference>
<keyword evidence="2 4" id="KW-0863">Zinc-finger</keyword>
<keyword evidence="1" id="KW-0479">Metal-binding</keyword>
<evidence type="ECO:0000256" key="2">
    <source>
        <dbReference type="ARBA" id="ARBA00022771"/>
    </source>
</evidence>
<dbReference type="STRING" id="1036808.A0A0C2ZAS0"/>
<reference evidence="6 7" key="1">
    <citation type="submission" date="2014-04" db="EMBL/GenBank/DDBJ databases">
        <authorList>
            <consortium name="DOE Joint Genome Institute"/>
            <person name="Kuo A."/>
            <person name="Kohler A."/>
            <person name="Nagy L.G."/>
            <person name="Floudas D."/>
            <person name="Copeland A."/>
            <person name="Barry K.W."/>
            <person name="Cichocki N."/>
            <person name="Veneault-Fourrey C."/>
            <person name="LaButti K."/>
            <person name="Lindquist E.A."/>
            <person name="Lipzen A."/>
            <person name="Lundell T."/>
            <person name="Morin E."/>
            <person name="Murat C."/>
            <person name="Sun H."/>
            <person name="Tunlid A."/>
            <person name="Henrissat B."/>
            <person name="Grigoriev I.V."/>
            <person name="Hibbett D.S."/>
            <person name="Martin F."/>
            <person name="Nordberg H.P."/>
            <person name="Cantor M.N."/>
            <person name="Hua S.X."/>
        </authorList>
    </citation>
    <scope>NUCLEOTIDE SEQUENCE [LARGE SCALE GENOMIC DNA]</scope>
    <source>
        <strain evidence="6 7">Foug A</strain>
    </source>
</reference>
<evidence type="ECO:0000256" key="4">
    <source>
        <dbReference type="PROSITE-ProRule" id="PRU00175"/>
    </source>
</evidence>
<evidence type="ECO:0000256" key="3">
    <source>
        <dbReference type="ARBA" id="ARBA00022833"/>
    </source>
</evidence>
<gene>
    <name evidence="6" type="ORF">SCLCIDRAFT_1044745</name>
</gene>
<keyword evidence="3" id="KW-0862">Zinc</keyword>
<dbReference type="SUPFAM" id="SSF57850">
    <property type="entry name" value="RING/U-box"/>
    <property type="match status" value="1"/>
</dbReference>
<proteinExistence type="predicted"/>
<dbReference type="Proteomes" id="UP000053989">
    <property type="component" value="Unassembled WGS sequence"/>
</dbReference>
<dbReference type="InterPro" id="IPR001841">
    <property type="entry name" value="Znf_RING"/>
</dbReference>
<name>A0A0C2ZAS0_9AGAM</name>
<reference evidence="7" key="2">
    <citation type="submission" date="2015-01" db="EMBL/GenBank/DDBJ databases">
        <title>Evolutionary Origins and Diversification of the Mycorrhizal Mutualists.</title>
        <authorList>
            <consortium name="DOE Joint Genome Institute"/>
            <consortium name="Mycorrhizal Genomics Consortium"/>
            <person name="Kohler A."/>
            <person name="Kuo A."/>
            <person name="Nagy L.G."/>
            <person name="Floudas D."/>
            <person name="Copeland A."/>
            <person name="Barry K.W."/>
            <person name="Cichocki N."/>
            <person name="Veneault-Fourrey C."/>
            <person name="LaButti K."/>
            <person name="Lindquist E.A."/>
            <person name="Lipzen A."/>
            <person name="Lundell T."/>
            <person name="Morin E."/>
            <person name="Murat C."/>
            <person name="Riley R."/>
            <person name="Ohm R."/>
            <person name="Sun H."/>
            <person name="Tunlid A."/>
            <person name="Henrissat B."/>
            <person name="Grigoriev I.V."/>
            <person name="Hibbett D.S."/>
            <person name="Martin F."/>
        </authorList>
    </citation>
    <scope>NUCLEOTIDE SEQUENCE [LARGE SCALE GENOMIC DNA]</scope>
    <source>
        <strain evidence="7">Foug A</strain>
    </source>
</reference>
<evidence type="ECO:0000313" key="7">
    <source>
        <dbReference type="Proteomes" id="UP000053989"/>
    </source>
</evidence>
<dbReference type="PROSITE" id="PS50089">
    <property type="entry name" value="ZF_RING_2"/>
    <property type="match status" value="1"/>
</dbReference>
<dbReference type="EMBL" id="KN822079">
    <property type="protein sequence ID" value="KIM58978.1"/>
    <property type="molecule type" value="Genomic_DNA"/>
</dbReference>
<sequence>MACPYSLHARHCGHTFCATCILKWFFSRLHRGCGGWHESVDCPVCRSALYCTPDLPPRSDFTFPFIPNRTMDGALQGLVNGLTNATDKQGSTAVPNALADWCEEGHARQEWIRRDKTGRTEMTSLANKWANLQSLDFVKLRERLGV</sequence>
<evidence type="ECO:0000313" key="6">
    <source>
        <dbReference type="EMBL" id="KIM58978.1"/>
    </source>
</evidence>
<dbReference type="InterPro" id="IPR017907">
    <property type="entry name" value="Znf_RING_CS"/>
</dbReference>
<dbReference type="AlphaFoldDB" id="A0A0C2ZAS0"/>
<feature type="domain" description="RING-type" evidence="5">
    <location>
        <begin position="12"/>
        <end position="46"/>
    </location>
</feature>
<accession>A0A0C2ZAS0</accession>
<dbReference type="HOGENOM" id="CLU_2043623_0_0_1"/>
<evidence type="ECO:0000256" key="1">
    <source>
        <dbReference type="ARBA" id="ARBA00022723"/>
    </source>
</evidence>
<protein>
    <recommendedName>
        <fullName evidence="5">RING-type domain-containing protein</fullName>
    </recommendedName>
</protein>
<dbReference type="PROSITE" id="PS00518">
    <property type="entry name" value="ZF_RING_1"/>
    <property type="match status" value="1"/>
</dbReference>